<feature type="binding site" evidence="12">
    <location>
        <position position="465"/>
    </location>
    <ligand>
        <name>Zn(2+)</name>
        <dbReference type="ChEBI" id="CHEBI:29105"/>
        <label>2</label>
    </ligand>
</feature>
<protein>
    <recommendedName>
        <fullName evidence="12">Replication restart protein PriA</fullName>
    </recommendedName>
    <alternativeName>
        <fullName evidence="12">ATP-dependent DNA helicase PriA</fullName>
        <ecNumber evidence="12">5.6.2.4</ecNumber>
    </alternativeName>
    <alternativeName>
        <fullName evidence="12">DNA 3'-5' helicase PriA</fullName>
    </alternativeName>
</protein>
<feature type="binding site" evidence="12">
    <location>
        <position position="478"/>
    </location>
    <ligand>
        <name>Zn(2+)</name>
        <dbReference type="ChEBI" id="CHEBI:29105"/>
        <label>1</label>
    </ligand>
</feature>
<dbReference type="PROSITE" id="PS51192">
    <property type="entry name" value="HELICASE_ATP_BIND_1"/>
    <property type="match status" value="1"/>
</dbReference>
<dbReference type="GO" id="GO:0006302">
    <property type="term" value="P:double-strand break repair"/>
    <property type="evidence" value="ECO:0007669"/>
    <property type="project" value="InterPro"/>
</dbReference>
<evidence type="ECO:0000256" key="3">
    <source>
        <dbReference type="ARBA" id="ARBA00022723"/>
    </source>
</evidence>
<dbReference type="GO" id="GO:1990077">
    <property type="term" value="C:primosome complex"/>
    <property type="evidence" value="ECO:0007669"/>
    <property type="project" value="UniProtKB-UniRule"/>
</dbReference>
<dbReference type="Gene3D" id="3.40.1440.60">
    <property type="entry name" value="PriA, 3(prime) DNA-binding domain"/>
    <property type="match status" value="1"/>
</dbReference>
<dbReference type="NCBIfam" id="NF004067">
    <property type="entry name" value="PRK05580.1-4"/>
    <property type="match status" value="1"/>
</dbReference>
<dbReference type="Pfam" id="PF00270">
    <property type="entry name" value="DEAD"/>
    <property type="match status" value="1"/>
</dbReference>
<dbReference type="InterPro" id="IPR027417">
    <property type="entry name" value="P-loop_NTPase"/>
</dbReference>
<dbReference type="FunFam" id="3.40.50.300:FF:000489">
    <property type="entry name" value="Primosome assembly protein PriA"/>
    <property type="match status" value="1"/>
</dbReference>
<dbReference type="NCBIfam" id="TIGR00595">
    <property type="entry name" value="priA"/>
    <property type="match status" value="1"/>
</dbReference>
<dbReference type="Pfam" id="PF18074">
    <property type="entry name" value="PriA_C"/>
    <property type="match status" value="1"/>
</dbReference>
<dbReference type="GO" id="GO:0003677">
    <property type="term" value="F:DNA binding"/>
    <property type="evidence" value="ECO:0007669"/>
    <property type="project" value="UniProtKB-UniRule"/>
</dbReference>
<dbReference type="RefSeq" id="WP_115227873.1">
    <property type="nucleotide sequence ID" value="NZ_CAWOLO010000024.1"/>
</dbReference>
<keyword evidence="3 12" id="KW-0479">Metal-binding</keyword>
<comment type="catalytic activity">
    <reaction evidence="12">
        <text>Couples ATP hydrolysis with the unwinding of duplex DNA by translocating in the 3'-5' direction.</text>
        <dbReference type="EC" id="5.6.2.4"/>
    </reaction>
</comment>
<dbReference type="Proteomes" id="UP000255108">
    <property type="component" value="Unassembled WGS sequence"/>
</dbReference>
<comment type="cofactor">
    <cofactor evidence="12">
        <name>Zn(2+)</name>
        <dbReference type="ChEBI" id="CHEBI:29105"/>
    </cofactor>
    <text evidence="12">Binds 2 zinc ions per subunit.</text>
</comment>
<accession>A0A377QCT5</accession>
<keyword evidence="5 12" id="KW-0378">Hydrolase</keyword>
<keyword evidence="17" id="KW-1185">Reference proteome</keyword>
<dbReference type="PANTHER" id="PTHR30580:SF0">
    <property type="entry name" value="PRIMOSOMAL PROTEIN N"/>
    <property type="match status" value="1"/>
</dbReference>
<name>A0A377QCT5_9NEIS</name>
<keyword evidence="4 12" id="KW-0547">Nucleotide-binding</keyword>
<keyword evidence="7 12" id="KW-0862">Zinc</keyword>
<comment type="subunit">
    <text evidence="12">Component of the replication restart primosome.</text>
</comment>
<dbReference type="EMBL" id="SMBT01000024">
    <property type="protein sequence ID" value="TCU81271.1"/>
    <property type="molecule type" value="Genomic_DNA"/>
</dbReference>
<dbReference type="GO" id="GO:0006270">
    <property type="term" value="P:DNA replication initiation"/>
    <property type="evidence" value="ECO:0007669"/>
    <property type="project" value="TreeGrafter"/>
</dbReference>
<reference evidence="14 16" key="1">
    <citation type="submission" date="2018-06" db="EMBL/GenBank/DDBJ databases">
        <authorList>
            <consortium name="Pathogen Informatics"/>
            <person name="Doyle S."/>
        </authorList>
    </citation>
    <scope>NUCLEOTIDE SEQUENCE [LARGE SCALE GENOMIC DNA]</scope>
    <source>
        <strain evidence="14 16">NCTC11159</strain>
    </source>
</reference>
<dbReference type="InterPro" id="IPR014001">
    <property type="entry name" value="Helicase_ATP-bd"/>
</dbReference>
<evidence type="ECO:0000313" key="17">
    <source>
        <dbReference type="Proteomes" id="UP000295794"/>
    </source>
</evidence>
<proteinExistence type="inferred from homology"/>
<dbReference type="InterPro" id="IPR041222">
    <property type="entry name" value="PriA_3primeBD"/>
</dbReference>
<dbReference type="Pfam" id="PF00271">
    <property type="entry name" value="Helicase_C"/>
    <property type="match status" value="1"/>
</dbReference>
<evidence type="ECO:0000256" key="1">
    <source>
        <dbReference type="ARBA" id="ARBA00022515"/>
    </source>
</evidence>
<keyword evidence="8 12" id="KW-0067">ATP-binding</keyword>
<feature type="domain" description="Helicase ATP-binding" evidence="13">
    <location>
        <begin position="211"/>
        <end position="378"/>
    </location>
</feature>
<dbReference type="InterPro" id="IPR041236">
    <property type="entry name" value="PriA_C"/>
</dbReference>
<feature type="binding site" evidence="12">
    <location>
        <position position="447"/>
    </location>
    <ligand>
        <name>Zn(2+)</name>
        <dbReference type="ChEBI" id="CHEBI:29105"/>
        <label>2</label>
    </ligand>
</feature>
<dbReference type="InterPro" id="IPR042115">
    <property type="entry name" value="PriA_3primeBD_sf"/>
</dbReference>
<keyword evidence="2 12" id="KW-0235">DNA replication</keyword>
<dbReference type="Pfam" id="PF17764">
    <property type="entry name" value="PriA_3primeBD"/>
    <property type="match status" value="1"/>
</dbReference>
<evidence type="ECO:0000256" key="10">
    <source>
        <dbReference type="ARBA" id="ARBA00023235"/>
    </source>
</evidence>
<organism evidence="14 16">
    <name type="scientific">Iodobacter fluviatilis</name>
    <dbReference type="NCBI Taxonomy" id="537"/>
    <lineage>
        <taxon>Bacteria</taxon>
        <taxon>Pseudomonadati</taxon>
        <taxon>Pseudomonadota</taxon>
        <taxon>Betaproteobacteria</taxon>
        <taxon>Neisseriales</taxon>
        <taxon>Chitinibacteraceae</taxon>
        <taxon>Iodobacter</taxon>
    </lineage>
</organism>
<dbReference type="InterPro" id="IPR040498">
    <property type="entry name" value="PriA_CRR"/>
</dbReference>
<dbReference type="InterPro" id="IPR001650">
    <property type="entry name" value="Helicase_C-like"/>
</dbReference>
<evidence type="ECO:0000256" key="8">
    <source>
        <dbReference type="ARBA" id="ARBA00022840"/>
    </source>
</evidence>
<comment type="similarity">
    <text evidence="12">Belongs to the helicase family. PriA subfamily.</text>
</comment>
<dbReference type="GO" id="GO:0005524">
    <property type="term" value="F:ATP binding"/>
    <property type="evidence" value="ECO:0007669"/>
    <property type="project" value="UniProtKB-UniRule"/>
</dbReference>
<evidence type="ECO:0000256" key="2">
    <source>
        <dbReference type="ARBA" id="ARBA00022705"/>
    </source>
</evidence>
<feature type="binding site" evidence="12">
    <location>
        <position position="468"/>
    </location>
    <ligand>
        <name>Zn(2+)</name>
        <dbReference type="ChEBI" id="CHEBI:29105"/>
        <label>2</label>
    </ligand>
</feature>
<dbReference type="CDD" id="cd17929">
    <property type="entry name" value="DEXHc_priA"/>
    <property type="match status" value="1"/>
</dbReference>
<dbReference type="FunFam" id="3.40.1440.60:FF:000001">
    <property type="entry name" value="Primosomal protein N"/>
    <property type="match status" value="1"/>
</dbReference>
<evidence type="ECO:0000256" key="6">
    <source>
        <dbReference type="ARBA" id="ARBA00022806"/>
    </source>
</evidence>
<dbReference type="EC" id="5.6.2.4" evidence="12"/>
<evidence type="ECO:0000256" key="5">
    <source>
        <dbReference type="ARBA" id="ARBA00022801"/>
    </source>
</evidence>
<dbReference type="CDD" id="cd18804">
    <property type="entry name" value="SF2_C_priA"/>
    <property type="match status" value="1"/>
</dbReference>
<dbReference type="SMART" id="SM00487">
    <property type="entry name" value="DEXDc"/>
    <property type="match status" value="1"/>
</dbReference>
<evidence type="ECO:0000259" key="13">
    <source>
        <dbReference type="PROSITE" id="PS51192"/>
    </source>
</evidence>
<evidence type="ECO:0000256" key="7">
    <source>
        <dbReference type="ARBA" id="ARBA00022833"/>
    </source>
</evidence>
<dbReference type="HAMAP" id="MF_00983">
    <property type="entry name" value="PriA"/>
    <property type="match status" value="1"/>
</dbReference>
<evidence type="ECO:0000313" key="15">
    <source>
        <dbReference type="EMBL" id="TCU81271.1"/>
    </source>
</evidence>
<evidence type="ECO:0000313" key="14">
    <source>
        <dbReference type="EMBL" id="STQ91691.1"/>
    </source>
</evidence>
<evidence type="ECO:0000256" key="4">
    <source>
        <dbReference type="ARBA" id="ARBA00022741"/>
    </source>
</evidence>
<feature type="binding site" evidence="12">
    <location>
        <position position="438"/>
    </location>
    <ligand>
        <name>Zn(2+)</name>
        <dbReference type="ChEBI" id="CHEBI:29105"/>
        <label>1</label>
    </ligand>
</feature>
<dbReference type="PANTHER" id="PTHR30580">
    <property type="entry name" value="PRIMOSOMAL PROTEIN N"/>
    <property type="match status" value="1"/>
</dbReference>
<dbReference type="GO" id="GO:0008270">
    <property type="term" value="F:zinc ion binding"/>
    <property type="evidence" value="ECO:0007669"/>
    <property type="project" value="UniProtKB-UniRule"/>
</dbReference>
<dbReference type="AlphaFoldDB" id="A0A377QCT5"/>
<keyword evidence="6 12" id="KW-0347">Helicase</keyword>
<evidence type="ECO:0000256" key="9">
    <source>
        <dbReference type="ARBA" id="ARBA00023125"/>
    </source>
</evidence>
<dbReference type="EMBL" id="UGHR01000001">
    <property type="protein sequence ID" value="STQ91691.1"/>
    <property type="molecule type" value="Genomic_DNA"/>
</dbReference>
<sequence>MTGVLKNCCYVSVALDVPLTRLFEYSCPAEYAPVIGARVIIPFGPRRLAGVILSVATETAFDQTKIRPVVALPDDMPPLAEDVLALSRFCADYYGHPLGQVLATALPVALRQPKAFVPPEPGGVYQAGNLDALLQSLSPRATAQKQLALMLAQPMARAELAAVSPSANKWLKNWIEAGWVFFTETLPDAIPLPVGAAGANAEQAAAIALIDGQHASFAAFLLFGITGSGKTEVYLQTIAACLARGKQALVLVPEINLTPQLEARFRARFPSARIVALHSGLSDKERVLNWLSASRGEAHIVLGTRLAVFTPMPRLGMIVVDEEHDASFKQQEGLRYSARDAAVYRAHQRQVPIVLGSATPALETWHNARQGRYRLITLQHRAVGGAMPPQIEIIPMHRAKVVEGLHQATLNIMREHLAGGQQVLVFINRRGYAPVLSCGECGWLGECKRCSAKLVLHLNERRLRCHHCGYEEVIPSACPDCGNQDIRPLGQGTQRIEAALETLFPDAKILRIDRDNTRRKGSLQEMLRQVSAGEANLLVGTQMMAKGHDFPALNLVVVLNADAGLFSVDFRGEERMYAQLLQVAGRAGRAGTQGRVLIQTGYHDHPFYGQLLAQDYAAFADAQLDERRSMQLPPFAAYALLRAEAEEGALAKAFLLQLQAVLADAPGVQMFDPIAATMQRKAGMERWQLLVMSDTRHPLVNALKRIALMLEARNNKVRCILDVDPIEM</sequence>
<evidence type="ECO:0000256" key="11">
    <source>
        <dbReference type="ARBA" id="ARBA00048988"/>
    </source>
</evidence>
<dbReference type="Gene3D" id="3.40.50.300">
    <property type="entry name" value="P-loop containing nucleotide triphosphate hydrolases"/>
    <property type="match status" value="2"/>
</dbReference>
<comment type="function">
    <text evidence="12">Initiates the restart of stalled replication forks, which reloads the replicative helicase on sites other than the origin of replication. Recognizes and binds to abandoned replication forks and remodels them to uncover a helicase loading site. Promotes assembly of the primosome at these replication forks.</text>
</comment>
<dbReference type="OrthoDB" id="9759544at2"/>
<evidence type="ECO:0000256" key="12">
    <source>
        <dbReference type="HAMAP-Rule" id="MF_00983"/>
    </source>
</evidence>
<reference evidence="15 17" key="2">
    <citation type="submission" date="2019-03" db="EMBL/GenBank/DDBJ databases">
        <title>Genomic Encyclopedia of Type Strains, Phase IV (KMG-IV): sequencing the most valuable type-strain genomes for metagenomic binning, comparative biology and taxonomic classification.</title>
        <authorList>
            <person name="Goeker M."/>
        </authorList>
    </citation>
    <scope>NUCLEOTIDE SEQUENCE [LARGE SCALE GENOMIC DNA]</scope>
    <source>
        <strain evidence="15 17">DSM 3764</strain>
    </source>
</reference>
<keyword evidence="10 12" id="KW-0413">Isomerase</keyword>
<evidence type="ECO:0000313" key="16">
    <source>
        <dbReference type="Proteomes" id="UP000255108"/>
    </source>
</evidence>
<dbReference type="GO" id="GO:0006310">
    <property type="term" value="P:DNA recombination"/>
    <property type="evidence" value="ECO:0007669"/>
    <property type="project" value="InterPro"/>
</dbReference>
<dbReference type="GO" id="GO:0006269">
    <property type="term" value="P:DNA replication, synthesis of primer"/>
    <property type="evidence" value="ECO:0007669"/>
    <property type="project" value="UniProtKB-KW"/>
</dbReference>
<dbReference type="SMART" id="SM00490">
    <property type="entry name" value="HELICc"/>
    <property type="match status" value="1"/>
</dbReference>
<dbReference type="GO" id="GO:0043138">
    <property type="term" value="F:3'-5' DNA helicase activity"/>
    <property type="evidence" value="ECO:0007669"/>
    <property type="project" value="UniProtKB-EC"/>
</dbReference>
<dbReference type="SUPFAM" id="SSF52540">
    <property type="entry name" value="P-loop containing nucleoside triphosphate hydrolases"/>
    <property type="match status" value="1"/>
</dbReference>
<keyword evidence="9 12" id="KW-0238">DNA-binding</keyword>
<feature type="binding site" evidence="12">
    <location>
        <position position="441"/>
    </location>
    <ligand>
        <name>Zn(2+)</name>
        <dbReference type="ChEBI" id="CHEBI:29105"/>
        <label>1</label>
    </ligand>
</feature>
<dbReference type="Proteomes" id="UP000295794">
    <property type="component" value="Unassembled WGS sequence"/>
</dbReference>
<comment type="catalytic activity">
    <reaction evidence="11 12">
        <text>ATP + H2O = ADP + phosphate + H(+)</text>
        <dbReference type="Rhea" id="RHEA:13065"/>
        <dbReference type="ChEBI" id="CHEBI:15377"/>
        <dbReference type="ChEBI" id="CHEBI:15378"/>
        <dbReference type="ChEBI" id="CHEBI:30616"/>
        <dbReference type="ChEBI" id="CHEBI:43474"/>
        <dbReference type="ChEBI" id="CHEBI:456216"/>
        <dbReference type="EC" id="5.6.2.4"/>
    </reaction>
</comment>
<keyword evidence="1 12" id="KW-0639">Primosome</keyword>
<dbReference type="GO" id="GO:0016787">
    <property type="term" value="F:hydrolase activity"/>
    <property type="evidence" value="ECO:0007669"/>
    <property type="project" value="UniProtKB-KW"/>
</dbReference>
<dbReference type="Pfam" id="PF18319">
    <property type="entry name" value="Zn_ribbon_PriA"/>
    <property type="match status" value="1"/>
</dbReference>
<dbReference type="InterPro" id="IPR011545">
    <property type="entry name" value="DEAD/DEAH_box_helicase_dom"/>
</dbReference>
<gene>
    <name evidence="12 14" type="primary">priA</name>
    <name evidence="15" type="ORF">EV682_12424</name>
    <name evidence="14" type="ORF">NCTC11159_02768</name>
</gene>
<dbReference type="InterPro" id="IPR005259">
    <property type="entry name" value="PriA"/>
</dbReference>
<feature type="binding site" evidence="12">
    <location>
        <position position="481"/>
    </location>
    <ligand>
        <name>Zn(2+)</name>
        <dbReference type="ChEBI" id="CHEBI:29105"/>
        <label>1</label>
    </ligand>
</feature>
<feature type="binding site" evidence="12">
    <location>
        <position position="450"/>
    </location>
    <ligand>
        <name>Zn(2+)</name>
        <dbReference type="ChEBI" id="CHEBI:29105"/>
        <label>2</label>
    </ligand>
</feature>